<dbReference type="Gene3D" id="1.10.510.10">
    <property type="entry name" value="Transferase(Phosphotransferase) domain 1"/>
    <property type="match status" value="1"/>
</dbReference>
<name>A0A3E4KRV6_9BACE</name>
<dbReference type="InterPro" id="IPR001173">
    <property type="entry name" value="Glyco_trans_2-like"/>
</dbReference>
<dbReference type="InterPro" id="IPR029044">
    <property type="entry name" value="Nucleotide-diphossugar_trans"/>
</dbReference>
<dbReference type="InterPro" id="IPR008266">
    <property type="entry name" value="Tyr_kinase_AS"/>
</dbReference>
<dbReference type="PROSITE" id="PS00109">
    <property type="entry name" value="PROTEIN_KINASE_TYR"/>
    <property type="match status" value="1"/>
</dbReference>
<dbReference type="InterPro" id="IPR000719">
    <property type="entry name" value="Prot_kinase_dom"/>
</dbReference>
<dbReference type="Proteomes" id="UP000286003">
    <property type="component" value="Unassembled WGS sequence"/>
</dbReference>
<dbReference type="GO" id="GO:0005524">
    <property type="term" value="F:ATP binding"/>
    <property type="evidence" value="ECO:0007669"/>
    <property type="project" value="InterPro"/>
</dbReference>
<evidence type="ECO:0000313" key="5">
    <source>
        <dbReference type="Proteomes" id="UP000291191"/>
    </source>
</evidence>
<keyword evidence="3" id="KW-0808">Transferase</keyword>
<dbReference type="EMBL" id="RCXO01000011">
    <property type="protein sequence ID" value="RYT80523.1"/>
    <property type="molecule type" value="Genomic_DNA"/>
</dbReference>
<dbReference type="InterPro" id="IPR050834">
    <property type="entry name" value="Glycosyltransf_2"/>
</dbReference>
<organism evidence="3 5">
    <name type="scientific">Bacteroides intestinalis</name>
    <dbReference type="NCBI Taxonomy" id="329854"/>
    <lineage>
        <taxon>Bacteria</taxon>
        <taxon>Pseudomonadati</taxon>
        <taxon>Bacteroidota</taxon>
        <taxon>Bacteroidia</taxon>
        <taxon>Bacteroidales</taxon>
        <taxon>Bacteroidaceae</taxon>
        <taxon>Bacteroides</taxon>
    </lineage>
</organism>
<reference evidence="3 5" key="2">
    <citation type="journal article" date="2019" name="Science, e1252229">
        <title>Invertible promoters mediate bacterial phase variation, antibiotic resistance, and host adaptation in the gut.</title>
        <authorList>
            <person name="Jiang X."/>
            <person name="Hall A.B."/>
            <person name="Arthur T.D."/>
            <person name="Plichta D.R."/>
            <person name="Covington C.T."/>
            <person name="Poyet M."/>
            <person name="Crothers J."/>
            <person name="Moses P.L."/>
            <person name="Tolonen A.C."/>
            <person name="Vlamakis H."/>
            <person name="Alm E.J."/>
            <person name="Xavier R.J."/>
        </authorList>
    </citation>
    <scope>NUCLEOTIDE SEQUENCE [LARGE SCALE GENOMIC DNA]</scope>
    <source>
        <strain evidence="3">Bf_0095</strain>
        <strain evidence="5">bf_0095</strain>
    </source>
</reference>
<evidence type="ECO:0000313" key="4">
    <source>
        <dbReference type="Proteomes" id="UP000286003"/>
    </source>
</evidence>
<dbReference type="PANTHER" id="PTHR43685:SF2">
    <property type="entry name" value="GLYCOSYLTRANSFERASE 2-LIKE DOMAIN-CONTAINING PROTEIN"/>
    <property type="match status" value="1"/>
</dbReference>
<dbReference type="PROSITE" id="PS50011">
    <property type="entry name" value="PROTEIN_KINASE_DOM"/>
    <property type="match status" value="1"/>
</dbReference>
<reference evidence="2 4" key="1">
    <citation type="submission" date="2018-08" db="EMBL/GenBank/DDBJ databases">
        <title>A genome reference for cultivated species of the human gut microbiota.</title>
        <authorList>
            <person name="Zou Y."/>
            <person name="Xue W."/>
            <person name="Luo G."/>
        </authorList>
    </citation>
    <scope>NUCLEOTIDE SEQUENCE [LARGE SCALE GENOMIC DNA]</scope>
    <source>
        <strain evidence="2 4">AF31-23</strain>
    </source>
</reference>
<dbReference type="Pfam" id="PF00535">
    <property type="entry name" value="Glycos_transf_2"/>
    <property type="match status" value="1"/>
</dbReference>
<evidence type="ECO:0000313" key="3">
    <source>
        <dbReference type="EMBL" id="RYT80523.1"/>
    </source>
</evidence>
<keyword evidence="5" id="KW-1185">Reference proteome</keyword>
<feature type="domain" description="Protein kinase" evidence="1">
    <location>
        <begin position="270"/>
        <end position="493"/>
    </location>
</feature>
<dbReference type="OrthoDB" id="9773772at2"/>
<evidence type="ECO:0000313" key="2">
    <source>
        <dbReference type="EMBL" id="RHN07304.1"/>
    </source>
</evidence>
<comment type="caution">
    <text evidence="3">The sequence shown here is derived from an EMBL/GenBank/DDBJ whole genome shotgun (WGS) entry which is preliminary data.</text>
</comment>
<dbReference type="PANTHER" id="PTHR43685">
    <property type="entry name" value="GLYCOSYLTRANSFERASE"/>
    <property type="match status" value="1"/>
</dbReference>
<dbReference type="CDD" id="cd00761">
    <property type="entry name" value="Glyco_tranf_GTA_type"/>
    <property type="match status" value="1"/>
</dbReference>
<dbReference type="Proteomes" id="UP000291191">
    <property type="component" value="Unassembled WGS sequence"/>
</dbReference>
<sequence length="493" mass="56837">MEYRLVSIIIPIYNMAKYLHETLDSVLASDYPNFEVILMDDGSTDNSLDIAKEYAEKDARVSVHTQSNSGPCVARNNAISLSHGEYILPVDADNRISPTFISHAVVELERDPDVKVVCPRAEFIGDRSGEWKLPPFSLKLLARKNMIDTCALYRKTEWERVGGYCEEIIAREDWEFWISVLKDGGKVVRLPQIELYYRVRAGSKRIVDRSLKPHVTKVLNKRHAEFFERELGGKLRSVRSWSRWINRIERFFRPRCMAVAPDYSNMSDFVKVLPVIFEDRGTVIYKGRNELREFDIAGQKVVVKSFQIPHLLNRIIYNFFRESKARRSFRYAAMLRQFNIGSPAPIGFCSVSSWFLFGKSYFVSLRSECPYTYRDLPQRPFEEQEKILRAIARTTAVLHEHGILHKDYSAGNILFAEKPEGVSVEIIDLNRMRFGKVSLEEGCKNFERLPGTDEMFAVLADEYAKSRGFDKKKCLQLIEKAHKSSSSFSSKAS</sequence>
<protein>
    <submittedName>
        <fullName evidence="3">Glycosyltransferase</fullName>
    </submittedName>
</protein>
<dbReference type="Pfam" id="PF06293">
    <property type="entry name" value="Kdo"/>
    <property type="match status" value="1"/>
</dbReference>
<dbReference type="GO" id="GO:0004672">
    <property type="term" value="F:protein kinase activity"/>
    <property type="evidence" value="ECO:0007669"/>
    <property type="project" value="InterPro"/>
</dbReference>
<dbReference type="EMBL" id="QRQM01000009">
    <property type="protein sequence ID" value="RHN07304.1"/>
    <property type="molecule type" value="Genomic_DNA"/>
</dbReference>
<proteinExistence type="predicted"/>
<dbReference type="SUPFAM" id="SSF53448">
    <property type="entry name" value="Nucleotide-diphospho-sugar transferases"/>
    <property type="match status" value="1"/>
</dbReference>
<dbReference type="RefSeq" id="WP_117707627.1">
    <property type="nucleotide sequence ID" value="NZ_JAQCXL010000008.1"/>
</dbReference>
<accession>A0A3E4KRV6</accession>
<dbReference type="Gene3D" id="3.90.550.10">
    <property type="entry name" value="Spore Coat Polysaccharide Biosynthesis Protein SpsA, Chain A"/>
    <property type="match status" value="1"/>
</dbReference>
<gene>
    <name evidence="2" type="ORF">DWZ32_09415</name>
    <name evidence="3" type="ORF">EAJ06_10385</name>
</gene>
<dbReference type="AlphaFoldDB" id="A0A3E4KRV6"/>
<dbReference type="InterPro" id="IPR011009">
    <property type="entry name" value="Kinase-like_dom_sf"/>
</dbReference>
<dbReference type="SUPFAM" id="SSF56112">
    <property type="entry name" value="Protein kinase-like (PK-like)"/>
    <property type="match status" value="1"/>
</dbReference>
<evidence type="ECO:0000259" key="1">
    <source>
        <dbReference type="PROSITE" id="PS50011"/>
    </source>
</evidence>